<dbReference type="EMBL" id="CP023699">
    <property type="protein sequence ID" value="QEU96200.1"/>
    <property type="molecule type" value="Genomic_DNA"/>
</dbReference>
<name>A0A5J6GJY0_STRKN</name>
<dbReference type="GO" id="GO:0005886">
    <property type="term" value="C:plasma membrane"/>
    <property type="evidence" value="ECO:0007669"/>
    <property type="project" value="UniProtKB-SubCell"/>
</dbReference>
<dbReference type="Pfam" id="PF07690">
    <property type="entry name" value="MFS_1"/>
    <property type="match status" value="2"/>
</dbReference>
<dbReference type="InterPro" id="IPR020846">
    <property type="entry name" value="MFS_dom"/>
</dbReference>
<dbReference type="InterPro" id="IPR051788">
    <property type="entry name" value="MFS_Transporter"/>
</dbReference>
<dbReference type="InterPro" id="IPR011701">
    <property type="entry name" value="MFS"/>
</dbReference>
<dbReference type="GO" id="GO:0022857">
    <property type="term" value="F:transmembrane transporter activity"/>
    <property type="evidence" value="ECO:0007669"/>
    <property type="project" value="InterPro"/>
</dbReference>
<comment type="subcellular location">
    <subcellularLocation>
        <location evidence="1">Cell membrane</location>
        <topology evidence="1">Multi-pass membrane protein</topology>
    </subcellularLocation>
</comment>
<keyword evidence="3" id="KW-0813">Transport</keyword>
<evidence type="ECO:0000256" key="3">
    <source>
        <dbReference type="ARBA" id="ARBA00022448"/>
    </source>
</evidence>
<comment type="similarity">
    <text evidence="2">Belongs to the major facilitator superfamily.</text>
</comment>
<feature type="transmembrane region" description="Helical" evidence="8">
    <location>
        <begin position="64"/>
        <end position="85"/>
    </location>
</feature>
<evidence type="ECO:0000256" key="6">
    <source>
        <dbReference type="ARBA" id="ARBA00023136"/>
    </source>
</evidence>
<feature type="transmembrane region" description="Helical" evidence="8">
    <location>
        <begin position="237"/>
        <end position="256"/>
    </location>
</feature>
<gene>
    <name evidence="10" type="ORF">CP970_39440</name>
</gene>
<evidence type="ECO:0000256" key="1">
    <source>
        <dbReference type="ARBA" id="ARBA00004651"/>
    </source>
</evidence>
<feature type="transmembrane region" description="Helical" evidence="8">
    <location>
        <begin position="202"/>
        <end position="225"/>
    </location>
</feature>
<evidence type="ECO:0000256" key="8">
    <source>
        <dbReference type="SAM" id="Phobius"/>
    </source>
</evidence>
<dbReference type="PANTHER" id="PTHR23514:SF3">
    <property type="entry name" value="BYPASS OF STOP CODON PROTEIN 6"/>
    <property type="match status" value="1"/>
</dbReference>
<dbReference type="InterPro" id="IPR036259">
    <property type="entry name" value="MFS_trans_sf"/>
</dbReference>
<protein>
    <submittedName>
        <fullName evidence="10">MFS transporter</fullName>
    </submittedName>
</protein>
<evidence type="ECO:0000256" key="7">
    <source>
        <dbReference type="SAM" id="MobiDB-lite"/>
    </source>
</evidence>
<keyword evidence="5 8" id="KW-1133">Transmembrane helix</keyword>
<dbReference type="Proteomes" id="UP000325529">
    <property type="component" value="Chromosome"/>
</dbReference>
<feature type="transmembrane region" description="Helical" evidence="8">
    <location>
        <begin position="29"/>
        <end position="52"/>
    </location>
</feature>
<evidence type="ECO:0000256" key="2">
    <source>
        <dbReference type="ARBA" id="ARBA00008335"/>
    </source>
</evidence>
<evidence type="ECO:0000313" key="11">
    <source>
        <dbReference type="Proteomes" id="UP000325529"/>
    </source>
</evidence>
<sequence length="399" mass="40360">MAYGGLALYAYVLYVQGPLLPLLREETHLSYAAMSAHSTLFAAGGIVTNLLYARVSARLGGRRLFWAAAGSLAVSALLLALGAWAGVAYTLAASLAMGVTGATLQTATASALSDHHGPHRERALVEANAGASATALLAPLAVGAFQASGPGWRAALVVPLLAGAVLYVACRRVPFGAAPRRGGPGAPGKTARAKAPPLPARFRLLCTLLGTVVGLEFCVVFYGAPQLSSGVGLSSDSAATAMSLFAAGALAGRLVGSSVARPGRARPLVVAALAVTGAGFLPLWTATAAPVALVALFVTGFGVANLFPLVLSLAIEVAPDQSDRITARVYLTTSTAIMCAPLLLGALSDRVGVRPAFGVTALLIAVAALLVLLDRAPRTPPSAIPRPAAPRPDPTEVKS</sequence>
<evidence type="ECO:0000313" key="10">
    <source>
        <dbReference type="EMBL" id="QEU96200.1"/>
    </source>
</evidence>
<feature type="region of interest" description="Disordered" evidence="7">
    <location>
        <begin position="380"/>
        <end position="399"/>
    </location>
</feature>
<feature type="transmembrane region" description="Helical" evidence="8">
    <location>
        <begin position="353"/>
        <end position="373"/>
    </location>
</feature>
<feature type="compositionally biased region" description="Pro residues" evidence="7">
    <location>
        <begin position="380"/>
        <end position="392"/>
    </location>
</feature>
<dbReference type="SUPFAM" id="SSF103473">
    <property type="entry name" value="MFS general substrate transporter"/>
    <property type="match status" value="1"/>
</dbReference>
<feature type="transmembrane region" description="Helical" evidence="8">
    <location>
        <begin position="151"/>
        <end position="170"/>
    </location>
</feature>
<keyword evidence="6 8" id="KW-0472">Membrane</keyword>
<keyword evidence="11" id="KW-1185">Reference proteome</keyword>
<dbReference type="PANTHER" id="PTHR23514">
    <property type="entry name" value="BYPASS OF STOP CODON PROTEIN 6"/>
    <property type="match status" value="1"/>
</dbReference>
<dbReference type="KEGG" id="ska:CP970_39440"/>
<feature type="transmembrane region" description="Helical" evidence="8">
    <location>
        <begin position="268"/>
        <end position="285"/>
    </location>
</feature>
<dbReference type="PROSITE" id="PS50850">
    <property type="entry name" value="MFS"/>
    <property type="match status" value="1"/>
</dbReference>
<reference evidence="10 11" key="1">
    <citation type="submission" date="2017-09" db="EMBL/GenBank/DDBJ databases">
        <authorList>
            <person name="Lee N."/>
            <person name="Cho B.-K."/>
        </authorList>
    </citation>
    <scope>NUCLEOTIDE SEQUENCE [LARGE SCALE GENOMIC DNA]</scope>
    <source>
        <strain evidence="10 11">ATCC 12853</strain>
    </source>
</reference>
<feature type="transmembrane region" description="Helical" evidence="8">
    <location>
        <begin position="291"/>
        <end position="315"/>
    </location>
</feature>
<evidence type="ECO:0000256" key="4">
    <source>
        <dbReference type="ARBA" id="ARBA00022692"/>
    </source>
</evidence>
<dbReference type="AlphaFoldDB" id="A0A5J6GJY0"/>
<feature type="domain" description="Major facilitator superfamily (MFS) profile" evidence="9">
    <location>
        <begin position="1"/>
        <end position="379"/>
    </location>
</feature>
<proteinExistence type="inferred from homology"/>
<keyword evidence="4 8" id="KW-0812">Transmembrane</keyword>
<evidence type="ECO:0000256" key="5">
    <source>
        <dbReference type="ARBA" id="ARBA00022989"/>
    </source>
</evidence>
<dbReference type="Gene3D" id="1.20.1250.20">
    <property type="entry name" value="MFS general substrate transporter like domains"/>
    <property type="match status" value="2"/>
</dbReference>
<feature type="transmembrane region" description="Helical" evidence="8">
    <location>
        <begin position="327"/>
        <end position="347"/>
    </location>
</feature>
<organism evidence="10 11">
    <name type="scientific">Streptomyces kanamyceticus</name>
    <dbReference type="NCBI Taxonomy" id="1967"/>
    <lineage>
        <taxon>Bacteria</taxon>
        <taxon>Bacillati</taxon>
        <taxon>Actinomycetota</taxon>
        <taxon>Actinomycetes</taxon>
        <taxon>Kitasatosporales</taxon>
        <taxon>Streptomycetaceae</taxon>
        <taxon>Streptomyces</taxon>
    </lineage>
</organism>
<evidence type="ECO:0000259" key="9">
    <source>
        <dbReference type="PROSITE" id="PS50850"/>
    </source>
</evidence>
<accession>A0A5J6GJY0</accession>